<comment type="caution">
    <text evidence="1">The sequence shown here is derived from an EMBL/GenBank/DDBJ whole genome shotgun (WGS) entry which is preliminary data.</text>
</comment>
<sequence>TMQTLMIDWIGSEGGRFFIHHAKYPDLVEDLYRAISKSREPLYEIVAKSPAPITWDCDNIDGVLVNPRLFQKYFMPEYEKKARVLHEHGKLMAVHMDGRVDVLKDLIAKTPIDIVEALHLPPMGDLSIGEALSLWKDKVVWAGFPGSVHILGPEAVKKHALNFLREIGSGDRLVVEMNTENLVSNENLLMLTSVLENADLPLTKEKINRIEKSLA</sequence>
<dbReference type="EMBL" id="BARU01018015">
    <property type="protein sequence ID" value="GAH51460.1"/>
    <property type="molecule type" value="Genomic_DNA"/>
</dbReference>
<evidence type="ECO:0008006" key="2">
    <source>
        <dbReference type="Google" id="ProtNLM"/>
    </source>
</evidence>
<protein>
    <recommendedName>
        <fullName evidence="2">Uroporphyrinogen decarboxylase (URO-D) domain-containing protein</fullName>
    </recommendedName>
</protein>
<proteinExistence type="predicted"/>
<gene>
    <name evidence="1" type="ORF">S03H2_29816</name>
</gene>
<dbReference type="Gene3D" id="3.20.20.210">
    <property type="match status" value="1"/>
</dbReference>
<dbReference type="InterPro" id="IPR038071">
    <property type="entry name" value="UROD/MetE-like_sf"/>
</dbReference>
<evidence type="ECO:0000313" key="1">
    <source>
        <dbReference type="EMBL" id="GAH51460.1"/>
    </source>
</evidence>
<feature type="non-terminal residue" evidence="1">
    <location>
        <position position="1"/>
    </location>
</feature>
<name>X1H313_9ZZZZ</name>
<reference evidence="1" key="1">
    <citation type="journal article" date="2014" name="Front. Microbiol.">
        <title>High frequency of phylogenetically diverse reductive dehalogenase-homologous genes in deep subseafloor sedimentary metagenomes.</title>
        <authorList>
            <person name="Kawai M."/>
            <person name="Futagami T."/>
            <person name="Toyoda A."/>
            <person name="Takaki Y."/>
            <person name="Nishi S."/>
            <person name="Hori S."/>
            <person name="Arai W."/>
            <person name="Tsubouchi T."/>
            <person name="Morono Y."/>
            <person name="Uchiyama I."/>
            <person name="Ito T."/>
            <person name="Fujiyama A."/>
            <person name="Inagaki F."/>
            <person name="Takami H."/>
        </authorList>
    </citation>
    <scope>NUCLEOTIDE SEQUENCE</scope>
    <source>
        <strain evidence="1">Expedition CK06-06</strain>
    </source>
</reference>
<dbReference type="AlphaFoldDB" id="X1H313"/>
<organism evidence="1">
    <name type="scientific">marine sediment metagenome</name>
    <dbReference type="NCBI Taxonomy" id="412755"/>
    <lineage>
        <taxon>unclassified sequences</taxon>
        <taxon>metagenomes</taxon>
        <taxon>ecological metagenomes</taxon>
    </lineage>
</organism>
<dbReference type="SUPFAM" id="SSF51726">
    <property type="entry name" value="UROD/MetE-like"/>
    <property type="match status" value="1"/>
</dbReference>
<accession>X1H313</accession>